<protein>
    <submittedName>
        <fullName evidence="1">Uncharacterized protein</fullName>
    </submittedName>
</protein>
<evidence type="ECO:0000313" key="1">
    <source>
        <dbReference type="EMBL" id="QGT16917.1"/>
    </source>
</evidence>
<reference evidence="1 2" key="1">
    <citation type="submission" date="2019-03" db="EMBL/GenBank/DDBJ databases">
        <title>Wolbachia endosymbiont of Haematobia irritans wIrr.</title>
        <authorList>
            <person name="Parry R.H."/>
            <person name="Asgari S."/>
        </authorList>
    </citation>
    <scope>NUCLEOTIDE SEQUENCE [LARGE SCALE GENOMIC DNA]</scope>
    <source>
        <strain evidence="2">wIrr</strain>
    </source>
</reference>
<gene>
    <name evidence="1" type="ORF">E0495_01320</name>
</gene>
<evidence type="ECO:0000313" key="2">
    <source>
        <dbReference type="Proteomes" id="UP000422744"/>
    </source>
</evidence>
<proteinExistence type="predicted"/>
<accession>A0A6I6CH26</accession>
<organism evidence="1 2">
    <name type="scientific">Wolbachia pipientis</name>
    <dbReference type="NCBI Taxonomy" id="955"/>
    <lineage>
        <taxon>Bacteria</taxon>
        <taxon>Pseudomonadati</taxon>
        <taxon>Pseudomonadota</taxon>
        <taxon>Alphaproteobacteria</taxon>
        <taxon>Rickettsiales</taxon>
        <taxon>Anaplasmataceae</taxon>
        <taxon>Wolbachieae</taxon>
        <taxon>Wolbachia</taxon>
    </lineage>
</organism>
<dbReference type="AlphaFoldDB" id="A0A6I6CH26"/>
<dbReference type="EMBL" id="CP037426">
    <property type="protein sequence ID" value="QGT16917.1"/>
    <property type="molecule type" value="Genomic_DNA"/>
</dbReference>
<dbReference type="Proteomes" id="UP000422744">
    <property type="component" value="Chromosome"/>
</dbReference>
<name>A0A6I6CH26_WOLPI</name>
<sequence length="30" mass="3378">MPVSGHWDDTICHANCLQIAMFVQLCGRCK</sequence>